<protein>
    <submittedName>
        <fullName evidence="1">Uncharacterized protein</fullName>
    </submittedName>
</protein>
<proteinExistence type="predicted"/>
<dbReference type="Proteomes" id="UP000509346">
    <property type="component" value="Chromosome"/>
</dbReference>
<sequence length="136" mass="15263">MSNQTDTDTDRCDTCEENEPLPAISECRECVNAGLPDGFELPEGTREKAEQALDAGADHQFVESDLPELATEDVLHLQRQYNLHGRERVVGWLRAKVALPTRLELAQLNGKDVDEEAYYEWVADQYVDADAAQTEP</sequence>
<reference evidence="1 2" key="1">
    <citation type="submission" date="2020-07" db="EMBL/GenBank/DDBJ databases">
        <title>Halosimplex litoreum sp. nov. and Halosimplex rubrum sp. nov., isolated from different salt environments.</title>
        <authorList>
            <person name="Cui H."/>
        </authorList>
    </citation>
    <scope>NUCLEOTIDE SEQUENCE [LARGE SCALE GENOMIC DNA]</scope>
    <source>
        <strain evidence="1 2">R2</strain>
    </source>
</reference>
<dbReference type="AlphaFoldDB" id="A0A7D5T5D6"/>
<dbReference type="GeneID" id="56083320"/>
<name>A0A7D5T5D6_9EURY</name>
<dbReference type="RefSeq" id="WP_179922756.1">
    <property type="nucleotide sequence ID" value="NZ_CP058909.1"/>
</dbReference>
<keyword evidence="2" id="KW-1185">Reference proteome</keyword>
<organism evidence="1 2">
    <name type="scientific">Halosimplex pelagicum</name>
    <dbReference type="NCBI Taxonomy" id="869886"/>
    <lineage>
        <taxon>Archaea</taxon>
        <taxon>Methanobacteriati</taxon>
        <taxon>Methanobacteriota</taxon>
        <taxon>Stenosarchaea group</taxon>
        <taxon>Halobacteria</taxon>
        <taxon>Halobacteriales</taxon>
        <taxon>Haloarculaceae</taxon>
        <taxon>Halosimplex</taxon>
    </lineage>
</organism>
<evidence type="ECO:0000313" key="1">
    <source>
        <dbReference type="EMBL" id="QLH82288.1"/>
    </source>
</evidence>
<dbReference type="KEGG" id="hpel:HZS54_11985"/>
<evidence type="ECO:0000313" key="2">
    <source>
        <dbReference type="Proteomes" id="UP000509346"/>
    </source>
</evidence>
<accession>A0A7D5T5D6</accession>
<dbReference type="EMBL" id="CP058909">
    <property type="protein sequence ID" value="QLH82288.1"/>
    <property type="molecule type" value="Genomic_DNA"/>
</dbReference>
<gene>
    <name evidence="1" type="ORF">HZS54_11985</name>
</gene>